<dbReference type="EC" id="5.4.99.-" evidence="7"/>
<dbReference type="Proteomes" id="UP000182584">
    <property type="component" value="Unassembled WGS sequence"/>
</dbReference>
<dbReference type="PANTHER" id="PTHR21600">
    <property type="entry name" value="MITOCHONDRIAL RNA PSEUDOURIDINE SYNTHASE"/>
    <property type="match status" value="1"/>
</dbReference>
<evidence type="ECO:0000313" key="10">
    <source>
        <dbReference type="Proteomes" id="UP000182584"/>
    </source>
</evidence>
<dbReference type="GO" id="GO:0120159">
    <property type="term" value="F:rRNA pseudouridine synthase activity"/>
    <property type="evidence" value="ECO:0007669"/>
    <property type="project" value="UniProtKB-ARBA"/>
</dbReference>
<evidence type="ECO:0000256" key="2">
    <source>
        <dbReference type="ARBA" id="ARBA00010876"/>
    </source>
</evidence>
<dbReference type="eggNOG" id="COG0564">
    <property type="taxonomic scope" value="Bacteria"/>
</dbReference>
<name>A0A1H9U4F1_BUTFI</name>
<dbReference type="FunFam" id="3.30.2350.10:FF:000006">
    <property type="entry name" value="Pseudouridine synthase"/>
    <property type="match status" value="1"/>
</dbReference>
<comment type="function">
    <text evidence="7">Responsible for synthesis of pseudouridine from uracil.</text>
</comment>
<dbReference type="InterPro" id="IPR006225">
    <property type="entry name" value="PsdUridine_synth_RluC/D"/>
</dbReference>
<dbReference type="Gene3D" id="3.30.2350.10">
    <property type="entry name" value="Pseudouridine synthase"/>
    <property type="match status" value="1"/>
</dbReference>
<dbReference type="CDD" id="cd02869">
    <property type="entry name" value="PseudoU_synth_RluA_like"/>
    <property type="match status" value="1"/>
</dbReference>
<dbReference type="SMART" id="SM00363">
    <property type="entry name" value="S4"/>
    <property type="match status" value="1"/>
</dbReference>
<evidence type="ECO:0000256" key="1">
    <source>
        <dbReference type="ARBA" id="ARBA00000073"/>
    </source>
</evidence>
<dbReference type="CDD" id="cd00165">
    <property type="entry name" value="S4"/>
    <property type="match status" value="1"/>
</dbReference>
<dbReference type="InterPro" id="IPR006145">
    <property type="entry name" value="PsdUridine_synth_RsuA/RluA"/>
</dbReference>
<dbReference type="InterPro" id="IPR036986">
    <property type="entry name" value="S4_RNA-bd_sf"/>
</dbReference>
<dbReference type="GO" id="GO:0003723">
    <property type="term" value="F:RNA binding"/>
    <property type="evidence" value="ECO:0007669"/>
    <property type="project" value="UniProtKB-KW"/>
</dbReference>
<dbReference type="OrthoDB" id="9773999at2"/>
<dbReference type="AlphaFoldDB" id="A0A1H9U4F1"/>
<comment type="similarity">
    <text evidence="2 7">Belongs to the pseudouridine synthase RluA family.</text>
</comment>
<keyword evidence="3 6" id="KW-0694">RNA-binding</keyword>
<dbReference type="PROSITE" id="PS50889">
    <property type="entry name" value="S4"/>
    <property type="match status" value="1"/>
</dbReference>
<dbReference type="SUPFAM" id="SSF55120">
    <property type="entry name" value="Pseudouridine synthase"/>
    <property type="match status" value="1"/>
</dbReference>
<dbReference type="SUPFAM" id="SSF55174">
    <property type="entry name" value="Alpha-L RNA-binding motif"/>
    <property type="match status" value="1"/>
</dbReference>
<evidence type="ECO:0000256" key="6">
    <source>
        <dbReference type="PROSITE-ProRule" id="PRU00182"/>
    </source>
</evidence>
<sequence length="357" mass="39791">MNYDNLNDSIEFNTGTSTDSSEDSALHEGLLEDEILDDQDDADIAEEFGPEKLFTATIDEKLSGKRIDKVLSLLFPEHSRSYLKSLIVDGKVKINDKTVSKASIAVNLGDKIELVVPPPRELDIKPENIPLDILYEDSDVLVVNKPKDMVVHPAAGHYEGTLVNAVMYHCGDNLSGINGVMRPGIVHRIDKDTTGSIIICKNDNAHRKIAAQLKEHSIKREYVAIVYGIIEEDEGSVEGTIGRHPTDRKKMAINVPGGKNAVTHYKVIKRFYESKMTYVACRLETGRTHQIRVHMSSIGHPLLGDEVYKGGRKTNIKLNGQCLHARILGFIHPTTGEYIETMAPLPEYFEHLLNTLK</sequence>
<dbReference type="Pfam" id="PF00849">
    <property type="entry name" value="PseudoU_synth_2"/>
    <property type="match status" value="1"/>
</dbReference>
<evidence type="ECO:0000256" key="7">
    <source>
        <dbReference type="RuleBase" id="RU362028"/>
    </source>
</evidence>
<evidence type="ECO:0000256" key="5">
    <source>
        <dbReference type="PIRSR" id="PIRSR606225-1"/>
    </source>
</evidence>
<gene>
    <name evidence="9" type="ORF">SAMN04487884_11731</name>
</gene>
<dbReference type="Pfam" id="PF01479">
    <property type="entry name" value="S4"/>
    <property type="match status" value="1"/>
</dbReference>
<dbReference type="InterPro" id="IPR050188">
    <property type="entry name" value="RluA_PseudoU_synthase"/>
</dbReference>
<dbReference type="GO" id="GO:0000455">
    <property type="term" value="P:enzyme-directed rRNA pseudouridine synthesis"/>
    <property type="evidence" value="ECO:0007669"/>
    <property type="project" value="TreeGrafter"/>
</dbReference>
<dbReference type="RefSeq" id="WP_081357106.1">
    <property type="nucleotide sequence ID" value="NZ_FOGJ01000017.1"/>
</dbReference>
<proteinExistence type="inferred from homology"/>
<protein>
    <recommendedName>
        <fullName evidence="7">Pseudouridine synthase</fullName>
        <ecNumber evidence="7">5.4.99.-</ecNumber>
    </recommendedName>
</protein>
<feature type="domain" description="RNA-binding S4" evidence="8">
    <location>
        <begin position="65"/>
        <end position="130"/>
    </location>
</feature>
<evidence type="ECO:0000256" key="3">
    <source>
        <dbReference type="ARBA" id="ARBA00022884"/>
    </source>
</evidence>
<dbReference type="InterPro" id="IPR020103">
    <property type="entry name" value="PsdUridine_synth_cat_dom_sf"/>
</dbReference>
<dbReference type="Gene3D" id="3.10.290.10">
    <property type="entry name" value="RNA-binding S4 domain"/>
    <property type="match status" value="1"/>
</dbReference>
<organism evidence="9 10">
    <name type="scientific">Butyrivibrio fibrisolvens</name>
    <dbReference type="NCBI Taxonomy" id="831"/>
    <lineage>
        <taxon>Bacteria</taxon>
        <taxon>Bacillati</taxon>
        <taxon>Bacillota</taxon>
        <taxon>Clostridia</taxon>
        <taxon>Lachnospirales</taxon>
        <taxon>Lachnospiraceae</taxon>
        <taxon>Butyrivibrio</taxon>
    </lineage>
</organism>
<comment type="catalytic activity">
    <reaction evidence="1 7">
        <text>a uridine in RNA = a pseudouridine in RNA</text>
        <dbReference type="Rhea" id="RHEA:48348"/>
        <dbReference type="Rhea" id="RHEA-COMP:12068"/>
        <dbReference type="Rhea" id="RHEA-COMP:12069"/>
        <dbReference type="ChEBI" id="CHEBI:65314"/>
        <dbReference type="ChEBI" id="CHEBI:65315"/>
    </reaction>
</comment>
<evidence type="ECO:0000259" key="8">
    <source>
        <dbReference type="SMART" id="SM00363"/>
    </source>
</evidence>
<dbReference type="NCBIfam" id="TIGR00005">
    <property type="entry name" value="rluA_subfam"/>
    <property type="match status" value="1"/>
</dbReference>
<evidence type="ECO:0000313" key="9">
    <source>
        <dbReference type="EMBL" id="SES04118.1"/>
    </source>
</evidence>
<accession>A0A1H9U4F1</accession>
<dbReference type="EMBL" id="FOGJ01000017">
    <property type="protein sequence ID" value="SES04118.1"/>
    <property type="molecule type" value="Genomic_DNA"/>
</dbReference>
<dbReference type="InterPro" id="IPR002942">
    <property type="entry name" value="S4_RNA-bd"/>
</dbReference>
<dbReference type="PANTHER" id="PTHR21600:SF44">
    <property type="entry name" value="RIBOSOMAL LARGE SUBUNIT PSEUDOURIDINE SYNTHASE D"/>
    <property type="match status" value="1"/>
</dbReference>
<reference evidence="9 10" key="1">
    <citation type="submission" date="2016-10" db="EMBL/GenBank/DDBJ databases">
        <authorList>
            <person name="de Groot N.N."/>
        </authorList>
    </citation>
    <scope>NUCLEOTIDE SEQUENCE [LARGE SCALE GENOMIC DNA]</scope>
    <source>
        <strain evidence="9 10">AR40</strain>
    </source>
</reference>
<keyword evidence="4 7" id="KW-0413">Isomerase</keyword>
<feature type="active site" evidence="5">
    <location>
        <position position="190"/>
    </location>
</feature>
<evidence type="ECO:0000256" key="4">
    <source>
        <dbReference type="ARBA" id="ARBA00023235"/>
    </source>
</evidence>